<keyword evidence="1" id="KW-0812">Transmembrane</keyword>
<reference evidence="2 3" key="1">
    <citation type="submission" date="2021-06" db="EMBL/GenBank/DDBJ databases">
        <authorList>
            <person name="Palmer J.M."/>
        </authorList>
    </citation>
    <scope>NUCLEOTIDE SEQUENCE [LARGE SCALE GENOMIC DNA]</scope>
    <source>
        <strain evidence="2 3">MEX-2019</strain>
        <tissue evidence="2">Muscle</tissue>
    </source>
</reference>
<evidence type="ECO:0000313" key="3">
    <source>
        <dbReference type="Proteomes" id="UP001311232"/>
    </source>
</evidence>
<dbReference type="EMBL" id="JAHHUM010000633">
    <property type="protein sequence ID" value="KAK5618215.1"/>
    <property type="molecule type" value="Genomic_DNA"/>
</dbReference>
<keyword evidence="1" id="KW-1133">Transmembrane helix</keyword>
<keyword evidence="1" id="KW-0472">Membrane</keyword>
<protein>
    <submittedName>
        <fullName evidence="2">Uncharacterized protein</fullName>
    </submittedName>
</protein>
<sequence>MQSLQAIPVVAQTNVGLIVALFSCWHLLDSSPAPATGMMFRLGRLTPGYFRLLQRQMSGEVQVQPYSSIMEPVAMMMAALGLGVSVYSARQMAASCKKRH</sequence>
<accession>A0AAV9SA78</accession>
<dbReference type="AlphaFoldDB" id="A0AAV9SA78"/>
<organism evidence="2 3">
    <name type="scientific">Crenichthys baileyi</name>
    <name type="common">White River springfish</name>
    <dbReference type="NCBI Taxonomy" id="28760"/>
    <lineage>
        <taxon>Eukaryota</taxon>
        <taxon>Metazoa</taxon>
        <taxon>Chordata</taxon>
        <taxon>Craniata</taxon>
        <taxon>Vertebrata</taxon>
        <taxon>Euteleostomi</taxon>
        <taxon>Actinopterygii</taxon>
        <taxon>Neopterygii</taxon>
        <taxon>Teleostei</taxon>
        <taxon>Neoteleostei</taxon>
        <taxon>Acanthomorphata</taxon>
        <taxon>Ovalentaria</taxon>
        <taxon>Atherinomorphae</taxon>
        <taxon>Cyprinodontiformes</taxon>
        <taxon>Goodeidae</taxon>
        <taxon>Crenichthys</taxon>
    </lineage>
</organism>
<feature type="transmembrane region" description="Helical" evidence="1">
    <location>
        <begin position="7"/>
        <end position="28"/>
    </location>
</feature>
<feature type="transmembrane region" description="Helical" evidence="1">
    <location>
        <begin position="69"/>
        <end position="89"/>
    </location>
</feature>
<proteinExistence type="predicted"/>
<gene>
    <name evidence="2" type="ORF">CRENBAI_020841</name>
</gene>
<keyword evidence="3" id="KW-1185">Reference proteome</keyword>
<name>A0AAV9SA78_9TELE</name>
<dbReference type="Proteomes" id="UP001311232">
    <property type="component" value="Unassembled WGS sequence"/>
</dbReference>
<evidence type="ECO:0000256" key="1">
    <source>
        <dbReference type="SAM" id="Phobius"/>
    </source>
</evidence>
<comment type="caution">
    <text evidence="2">The sequence shown here is derived from an EMBL/GenBank/DDBJ whole genome shotgun (WGS) entry which is preliminary data.</text>
</comment>
<evidence type="ECO:0000313" key="2">
    <source>
        <dbReference type="EMBL" id="KAK5618215.1"/>
    </source>
</evidence>